<dbReference type="EMBL" id="VSSQ01144093">
    <property type="protein sequence ID" value="MPN63931.1"/>
    <property type="molecule type" value="Genomic_DNA"/>
</dbReference>
<protein>
    <submittedName>
        <fullName evidence="2">Uncharacterized protein</fullName>
    </submittedName>
</protein>
<organism evidence="2">
    <name type="scientific">bioreactor metagenome</name>
    <dbReference type="NCBI Taxonomy" id="1076179"/>
    <lineage>
        <taxon>unclassified sequences</taxon>
        <taxon>metagenomes</taxon>
        <taxon>ecological metagenomes</taxon>
    </lineage>
</organism>
<evidence type="ECO:0000256" key="1">
    <source>
        <dbReference type="SAM" id="Phobius"/>
    </source>
</evidence>
<keyword evidence="1" id="KW-1133">Transmembrane helix</keyword>
<keyword evidence="1" id="KW-0812">Transmembrane</keyword>
<accession>A0A645JK16</accession>
<comment type="caution">
    <text evidence="2">The sequence shown here is derived from an EMBL/GenBank/DDBJ whole genome shotgun (WGS) entry which is preliminary data.</text>
</comment>
<reference evidence="2" key="1">
    <citation type="submission" date="2019-08" db="EMBL/GenBank/DDBJ databases">
        <authorList>
            <person name="Kucharzyk K."/>
            <person name="Murdoch R.W."/>
            <person name="Higgins S."/>
            <person name="Loffler F."/>
        </authorList>
    </citation>
    <scope>NUCLEOTIDE SEQUENCE</scope>
</reference>
<proteinExistence type="predicted"/>
<feature type="transmembrane region" description="Helical" evidence="1">
    <location>
        <begin position="18"/>
        <end position="37"/>
    </location>
</feature>
<dbReference type="AlphaFoldDB" id="A0A645JK16"/>
<evidence type="ECO:0000313" key="2">
    <source>
        <dbReference type="EMBL" id="MPN63931.1"/>
    </source>
</evidence>
<name>A0A645JK16_9ZZZZ</name>
<sequence>MLAVTLTSLSPLTIMGHSYYLVLLLLATVVTIQFELLKTKEEKEGVEFYPELDENGEQILPGCPIPTVSAE</sequence>
<keyword evidence="1" id="KW-0472">Membrane</keyword>
<gene>
    <name evidence="2" type="ORF">SDC9_211698</name>
</gene>